<dbReference type="RefSeq" id="WP_191772489.1">
    <property type="nucleotide sequence ID" value="NZ_JACYFU010000001.1"/>
</dbReference>
<reference evidence="2" key="1">
    <citation type="submission" date="2020-09" db="EMBL/GenBank/DDBJ databases">
        <title>Genome seq and assembly of Devosia sp.</title>
        <authorList>
            <person name="Chhetri G."/>
        </authorList>
    </citation>
    <scope>NUCLEOTIDE SEQUENCE</scope>
    <source>
        <strain evidence="2">PTR5</strain>
    </source>
</reference>
<evidence type="ECO:0000256" key="1">
    <source>
        <dbReference type="SAM" id="Phobius"/>
    </source>
</evidence>
<keyword evidence="1" id="KW-1133">Transmembrane helix</keyword>
<dbReference type="Proteomes" id="UP000654108">
    <property type="component" value="Unassembled WGS sequence"/>
</dbReference>
<comment type="caution">
    <text evidence="2">The sequence shown here is derived from an EMBL/GenBank/DDBJ whole genome shotgun (WGS) entry which is preliminary data.</text>
</comment>
<evidence type="ECO:0000313" key="3">
    <source>
        <dbReference type="Proteomes" id="UP000654108"/>
    </source>
</evidence>
<dbReference type="AlphaFoldDB" id="A0A927FS26"/>
<accession>A0A927FS26</accession>
<dbReference type="EMBL" id="JACYFU010000001">
    <property type="protein sequence ID" value="MBD8064392.1"/>
    <property type="molecule type" value="Genomic_DNA"/>
</dbReference>
<name>A0A927FS26_9HYPH</name>
<gene>
    <name evidence="2" type="ORF">IC608_02735</name>
</gene>
<protein>
    <submittedName>
        <fullName evidence="2">Uncharacterized protein</fullName>
    </submittedName>
</protein>
<keyword evidence="1" id="KW-0472">Membrane</keyword>
<evidence type="ECO:0000313" key="2">
    <source>
        <dbReference type="EMBL" id="MBD8064392.1"/>
    </source>
</evidence>
<sequence length="47" mass="5090">MRDLGYRSHGATALPRGLIIGGLALTSWIAVASLWQVTHLVFSAILR</sequence>
<proteinExistence type="predicted"/>
<organism evidence="2 3">
    <name type="scientific">Devosia oryzisoli</name>
    <dbReference type="NCBI Taxonomy" id="2774138"/>
    <lineage>
        <taxon>Bacteria</taxon>
        <taxon>Pseudomonadati</taxon>
        <taxon>Pseudomonadota</taxon>
        <taxon>Alphaproteobacteria</taxon>
        <taxon>Hyphomicrobiales</taxon>
        <taxon>Devosiaceae</taxon>
        <taxon>Devosia</taxon>
    </lineage>
</organism>
<keyword evidence="1" id="KW-0812">Transmembrane</keyword>
<keyword evidence="3" id="KW-1185">Reference proteome</keyword>
<feature type="transmembrane region" description="Helical" evidence="1">
    <location>
        <begin position="20"/>
        <end position="46"/>
    </location>
</feature>